<accession>A0A3B4UIW8</accession>
<dbReference type="Gene3D" id="3.30.70.1820">
    <property type="entry name" value="L1 transposable element, RRM domain"/>
    <property type="match status" value="1"/>
</dbReference>
<keyword evidence="1" id="KW-0812">Transmembrane</keyword>
<dbReference type="GeneTree" id="ENSGT00940000179602"/>
<dbReference type="Ensembl" id="ENSSDUT00000017988.1">
    <property type="protein sequence ID" value="ENSSDUP00000017665.1"/>
    <property type="gene ID" value="ENSSDUG00000012912.1"/>
</dbReference>
<organism evidence="2 3">
    <name type="scientific">Seriola dumerili</name>
    <name type="common">Greater amberjack</name>
    <name type="synonym">Caranx dumerili</name>
    <dbReference type="NCBI Taxonomy" id="41447"/>
    <lineage>
        <taxon>Eukaryota</taxon>
        <taxon>Metazoa</taxon>
        <taxon>Chordata</taxon>
        <taxon>Craniata</taxon>
        <taxon>Vertebrata</taxon>
        <taxon>Euteleostomi</taxon>
        <taxon>Actinopterygii</taxon>
        <taxon>Neopterygii</taxon>
        <taxon>Teleostei</taxon>
        <taxon>Neoteleostei</taxon>
        <taxon>Acanthomorphata</taxon>
        <taxon>Carangaria</taxon>
        <taxon>Carangiformes</taxon>
        <taxon>Carangidae</taxon>
        <taxon>Seriola</taxon>
    </lineage>
</organism>
<keyword evidence="3" id="KW-1185">Reference proteome</keyword>
<sequence length="111" mass="12790">MDCKTFLISLLLKLRAHRSLAPKPQTNLRPRPMIVHFLQYPVKEEILRYSRSQNQLCYKGFPIRASLSFPAPTSFVLLWLGLLVSVFRMFLCPFISGNSCNPFGFTHESIT</sequence>
<keyword evidence="1" id="KW-0472">Membrane</keyword>
<evidence type="ECO:0000313" key="3">
    <source>
        <dbReference type="Proteomes" id="UP000261420"/>
    </source>
</evidence>
<protein>
    <submittedName>
        <fullName evidence="2">Uncharacterized protein</fullName>
    </submittedName>
</protein>
<evidence type="ECO:0000256" key="1">
    <source>
        <dbReference type="SAM" id="Phobius"/>
    </source>
</evidence>
<reference evidence="2" key="1">
    <citation type="submission" date="2025-08" db="UniProtKB">
        <authorList>
            <consortium name="Ensembl"/>
        </authorList>
    </citation>
    <scope>IDENTIFICATION</scope>
</reference>
<keyword evidence="1" id="KW-1133">Transmembrane helix</keyword>
<feature type="transmembrane region" description="Helical" evidence="1">
    <location>
        <begin position="76"/>
        <end position="95"/>
    </location>
</feature>
<dbReference type="Proteomes" id="UP000261420">
    <property type="component" value="Unplaced"/>
</dbReference>
<proteinExistence type="predicted"/>
<reference evidence="2" key="2">
    <citation type="submission" date="2025-09" db="UniProtKB">
        <authorList>
            <consortium name="Ensembl"/>
        </authorList>
    </citation>
    <scope>IDENTIFICATION</scope>
</reference>
<evidence type="ECO:0000313" key="2">
    <source>
        <dbReference type="Ensembl" id="ENSSDUP00000017665.1"/>
    </source>
</evidence>
<dbReference type="AlphaFoldDB" id="A0A3B4UIW8"/>
<name>A0A3B4UIW8_SERDU</name>